<keyword evidence="2" id="KW-1185">Reference proteome</keyword>
<name>A0ABR2ZBV9_9AGAR</name>
<proteinExistence type="predicted"/>
<dbReference type="Proteomes" id="UP001437256">
    <property type="component" value="Unassembled WGS sequence"/>
</dbReference>
<evidence type="ECO:0008006" key="3">
    <source>
        <dbReference type="Google" id="ProtNLM"/>
    </source>
</evidence>
<sequence>MQAPVTSPVLRLSHDVLAHIFCFLANAHDNPVQHSCEGEDTGCEEYRAYCRPPWLLGLVCRSWRCSALSLPLLWTNFNLKCFSSSATAYEFDIEKLTVQLKRCQGQPVRVDLEGLDDSDPHEVTVSKFLSVLLSPSNRISSCFLSLGAETFYSLHHGFNPLGFPDLEEIIIKNNDDLPLEYILRKTERFSVFQNCPKLRSFSILGHNDLKQLDIPWSQITTYISRNSDDFFAENHLHYEVLSRLENLETCWLDCVIIDGNAESDYIQPPRVLRHLHTLILSSAANLVYNGYDKSGISHLLDSVALPSLHTLKFRNSLRESSSSLVKFIDRSRCTLRKLTLFDVIEQDLSDVESLLRSGSLESLETLSIGFRIHPPPFDVTPIFSVLGRSPETRGHRFPHLRCFETSCWEPFKQPGLIGMVRSRCGTGGGELLLERLVLQAHKKMTKNESKEWRELGESEFAEFCDEGLVVEWVEKTCCGIEPTITGA</sequence>
<reference evidence="1 2" key="1">
    <citation type="submission" date="2024-05" db="EMBL/GenBank/DDBJ databases">
        <title>A draft genome resource for the thread blight pathogen Marasmius tenuissimus strain MS-2.</title>
        <authorList>
            <person name="Yulfo-Soto G.E."/>
            <person name="Baruah I.K."/>
            <person name="Amoako-Attah I."/>
            <person name="Bukari Y."/>
            <person name="Meinhardt L.W."/>
            <person name="Bailey B.A."/>
            <person name="Cohen S.P."/>
        </authorList>
    </citation>
    <scope>NUCLEOTIDE SEQUENCE [LARGE SCALE GENOMIC DNA]</scope>
    <source>
        <strain evidence="1 2">MS-2</strain>
    </source>
</reference>
<organism evidence="1 2">
    <name type="scientific">Marasmius tenuissimus</name>
    <dbReference type="NCBI Taxonomy" id="585030"/>
    <lineage>
        <taxon>Eukaryota</taxon>
        <taxon>Fungi</taxon>
        <taxon>Dikarya</taxon>
        <taxon>Basidiomycota</taxon>
        <taxon>Agaricomycotina</taxon>
        <taxon>Agaricomycetes</taxon>
        <taxon>Agaricomycetidae</taxon>
        <taxon>Agaricales</taxon>
        <taxon>Marasmiineae</taxon>
        <taxon>Marasmiaceae</taxon>
        <taxon>Marasmius</taxon>
    </lineage>
</organism>
<protein>
    <recommendedName>
        <fullName evidence="3">F-box domain-containing protein</fullName>
    </recommendedName>
</protein>
<evidence type="ECO:0000313" key="1">
    <source>
        <dbReference type="EMBL" id="KAL0058699.1"/>
    </source>
</evidence>
<gene>
    <name evidence="1" type="ORF">AAF712_014610</name>
</gene>
<comment type="caution">
    <text evidence="1">The sequence shown here is derived from an EMBL/GenBank/DDBJ whole genome shotgun (WGS) entry which is preliminary data.</text>
</comment>
<accession>A0ABR2ZBV9</accession>
<evidence type="ECO:0000313" key="2">
    <source>
        <dbReference type="Proteomes" id="UP001437256"/>
    </source>
</evidence>
<dbReference type="SUPFAM" id="SSF52047">
    <property type="entry name" value="RNI-like"/>
    <property type="match status" value="1"/>
</dbReference>
<dbReference type="EMBL" id="JBBXMP010000283">
    <property type="protein sequence ID" value="KAL0058699.1"/>
    <property type="molecule type" value="Genomic_DNA"/>
</dbReference>